<dbReference type="Gene3D" id="3.40.50.410">
    <property type="entry name" value="von Willebrand factor, type A domain"/>
    <property type="match status" value="1"/>
</dbReference>
<feature type="domain" description="VWFA" evidence="1">
    <location>
        <begin position="236"/>
        <end position="405"/>
    </location>
</feature>
<dbReference type="SUPFAM" id="SSF53300">
    <property type="entry name" value="vWA-like"/>
    <property type="match status" value="1"/>
</dbReference>
<dbReference type="SMART" id="SM00327">
    <property type="entry name" value="VWA"/>
    <property type="match status" value="1"/>
</dbReference>
<dbReference type="CDD" id="cd00198">
    <property type="entry name" value="vWFA"/>
    <property type="match status" value="1"/>
</dbReference>
<dbReference type="PANTHER" id="PTHR39338:SF6">
    <property type="entry name" value="BLL5662 PROTEIN"/>
    <property type="match status" value="1"/>
</dbReference>
<keyword evidence="3" id="KW-1185">Reference proteome</keyword>
<dbReference type="InterPro" id="IPR008912">
    <property type="entry name" value="Uncharacterised_CoxE"/>
</dbReference>
<dbReference type="InterPro" id="IPR036465">
    <property type="entry name" value="vWFA_dom_sf"/>
</dbReference>
<proteinExistence type="predicted"/>
<dbReference type="PANTHER" id="PTHR39338">
    <property type="entry name" value="BLL5662 PROTEIN-RELATED"/>
    <property type="match status" value="1"/>
</dbReference>
<dbReference type="Pfam" id="PF05762">
    <property type="entry name" value="VWA_CoxE"/>
    <property type="match status" value="1"/>
</dbReference>
<protein>
    <recommendedName>
        <fullName evidence="1">VWFA domain-containing protein</fullName>
    </recommendedName>
</protein>
<dbReference type="InterPro" id="IPR011195">
    <property type="entry name" value="UCP010256"/>
</dbReference>
<evidence type="ECO:0000259" key="1">
    <source>
        <dbReference type="SMART" id="SM00327"/>
    </source>
</evidence>
<gene>
    <name evidence="2" type="ORF">SAMN05444007_101382</name>
</gene>
<dbReference type="Proteomes" id="UP000199379">
    <property type="component" value="Unassembled WGS sequence"/>
</dbReference>
<dbReference type="InterPro" id="IPR002035">
    <property type="entry name" value="VWF_A"/>
</dbReference>
<reference evidence="2 3" key="1">
    <citation type="submission" date="2016-10" db="EMBL/GenBank/DDBJ databases">
        <authorList>
            <person name="de Groot N.N."/>
        </authorList>
    </citation>
    <scope>NUCLEOTIDE SEQUENCE [LARGE SCALE GENOMIC DNA]</scope>
    <source>
        <strain evidence="2 3">DSM 29340</strain>
    </source>
</reference>
<name>A0A1H6RA32_9RHOB</name>
<dbReference type="STRING" id="1227549.SAMN05444007_101382"/>
<accession>A0A1H6RA32</accession>
<evidence type="ECO:0000313" key="2">
    <source>
        <dbReference type="EMBL" id="SEI50094.1"/>
    </source>
</evidence>
<dbReference type="PIRSF" id="PIRSF010256">
    <property type="entry name" value="CoxE_vWa"/>
    <property type="match status" value="1"/>
</dbReference>
<dbReference type="AlphaFoldDB" id="A0A1H6RA32"/>
<sequence length="429" mass="48113">MGAEPPCGRLMPEYIPLEIPEAPKLAQNIAHFARALRKAGLPIGPGRVIDAVRAVEAAGFTEKRDFYWTLHACFVSRPEHRAVFAQVFRLYWRDPRYLEHMMAMMLPAIRGVQEERSARAAEKRAAEALLDGAQPDLPDTRDREAEGTEIEVDATLTMSAEERLRTLDFEQMSTDEVARAKRMLARLELPVKPIPSRRGQASAQGRRIDRARTLRAAMRQGGDMHTIARQRPRPRWPNLVVLCDISGSMSQYSRIILHFLHSVSNARGAGWARVHAFTFGTRLTNITRHLRQRDVDAALAAAGSEAQDWEGGTRIGACLHAFNRDWSRRVMGQGAVVLLITDGLDRDDPARLAHEMQRLQLSARRLIWLNPLLRWDGFAPRARGIAAMLPHVDSFRAGHSIAALEDLADAISRPDDLGEKARLMAQFTA</sequence>
<dbReference type="EMBL" id="FNYD01000001">
    <property type="protein sequence ID" value="SEI50094.1"/>
    <property type="molecule type" value="Genomic_DNA"/>
</dbReference>
<evidence type="ECO:0000313" key="3">
    <source>
        <dbReference type="Proteomes" id="UP000199379"/>
    </source>
</evidence>
<organism evidence="2 3">
    <name type="scientific">Cribrihabitans marinus</name>
    <dbReference type="NCBI Taxonomy" id="1227549"/>
    <lineage>
        <taxon>Bacteria</taxon>
        <taxon>Pseudomonadati</taxon>
        <taxon>Pseudomonadota</taxon>
        <taxon>Alphaproteobacteria</taxon>
        <taxon>Rhodobacterales</taxon>
        <taxon>Paracoccaceae</taxon>
        <taxon>Cribrihabitans</taxon>
    </lineage>
</organism>